<organism evidence="1 5">
    <name type="scientific">Treponema phagedenis</name>
    <dbReference type="NCBI Taxonomy" id="162"/>
    <lineage>
        <taxon>Bacteria</taxon>
        <taxon>Pseudomonadati</taxon>
        <taxon>Spirochaetota</taxon>
        <taxon>Spirochaetia</taxon>
        <taxon>Spirochaetales</taxon>
        <taxon>Treponemataceae</taxon>
        <taxon>Treponema</taxon>
    </lineage>
</organism>
<dbReference type="GeneID" id="57751878"/>
<reference evidence="2 6" key="3">
    <citation type="submission" date="2019-08" db="EMBL/GenBank/DDBJ databases">
        <authorList>
            <person name="Kuhnert P."/>
        </authorList>
    </citation>
    <scope>NUCLEOTIDE SEQUENCE [LARGE SCALE GENOMIC DNA]</scope>
    <source>
        <strain evidence="2 6">B36.5</strain>
    </source>
</reference>
<evidence type="ECO:0000313" key="4">
    <source>
        <dbReference type="EMBL" id="QEJ96887.1"/>
    </source>
</evidence>
<dbReference type="Proteomes" id="UP000323594">
    <property type="component" value="Chromosome"/>
</dbReference>
<evidence type="ECO:0000313" key="6">
    <source>
        <dbReference type="Proteomes" id="UP000323594"/>
    </source>
</evidence>
<reference evidence="1" key="2">
    <citation type="submission" date="2015-01" db="EMBL/GenBank/DDBJ databases">
        <authorList>
            <person name="Xiang T."/>
            <person name="Song Y."/>
            <person name="Huang L."/>
            <person name="Wang B."/>
            <person name="Wu P."/>
        </authorList>
    </citation>
    <scope>NUCLEOTIDE SEQUENCE [LARGE SCALE GENOMIC DNA]</scope>
    <source>
        <strain evidence="1">V1</strain>
    </source>
</reference>
<gene>
    <name evidence="2" type="ORF">FUT82_01020</name>
    <name evidence="3" type="ORF">FUT82_01560</name>
    <name evidence="4" type="ORF">FUT82_02075</name>
    <name evidence="1" type="ORF">TPHV1_50072</name>
</gene>
<dbReference type="EMBL" id="CP042817">
    <property type="protein sequence ID" value="QEJ96727.1"/>
    <property type="molecule type" value="Genomic_DNA"/>
</dbReference>
<evidence type="ECO:0000313" key="2">
    <source>
        <dbReference type="EMBL" id="QEJ96727.1"/>
    </source>
</evidence>
<protein>
    <submittedName>
        <fullName evidence="1">Uncharacterized protein</fullName>
    </submittedName>
</protein>
<evidence type="ECO:0000313" key="5">
    <source>
        <dbReference type="Proteomes" id="UP000042527"/>
    </source>
</evidence>
<accession>A0A0B7GYU6</accession>
<dbReference type="RefSeq" id="WP_002700226.1">
    <property type="nucleotide sequence ID" value="NZ_CDNC01000045.1"/>
</dbReference>
<dbReference type="EMBL" id="CP042817">
    <property type="protein sequence ID" value="QEJ96887.1"/>
    <property type="molecule type" value="Genomic_DNA"/>
</dbReference>
<evidence type="ECO:0000313" key="3">
    <source>
        <dbReference type="EMBL" id="QEJ96798.1"/>
    </source>
</evidence>
<dbReference type="EMBL" id="CDNC01000045">
    <property type="protein sequence ID" value="CEM62812.1"/>
    <property type="molecule type" value="Genomic_DNA"/>
</dbReference>
<sequence length="76" mass="8853">MAKSKISKVNKKIEEKLFGAHEKIKDVVVGAYQKIEDKFVDQYLTKDGESIEDAKKRLKAENLKLEKEHKENESFE</sequence>
<dbReference type="Proteomes" id="UP000042527">
    <property type="component" value="Unassembled WGS sequence"/>
</dbReference>
<evidence type="ECO:0000313" key="1">
    <source>
        <dbReference type="EMBL" id="CEM62812.1"/>
    </source>
</evidence>
<proteinExistence type="predicted"/>
<reference evidence="5" key="1">
    <citation type="submission" date="2015-01" db="EMBL/GenBank/DDBJ databases">
        <authorList>
            <person name="Manzoor Shahid"/>
            <person name="Zubair Saima"/>
        </authorList>
    </citation>
    <scope>NUCLEOTIDE SEQUENCE [LARGE SCALE GENOMIC DNA]</scope>
    <source>
        <strain evidence="5">V1</strain>
    </source>
</reference>
<keyword evidence="5" id="KW-1185">Reference proteome</keyword>
<name>A0A0B7GYU6_TREPH</name>
<dbReference type="AlphaFoldDB" id="A0A0B7GYU6"/>
<dbReference type="EMBL" id="CP042817">
    <property type="protein sequence ID" value="QEJ96798.1"/>
    <property type="molecule type" value="Genomic_DNA"/>
</dbReference>